<keyword evidence="3" id="KW-1185">Reference proteome</keyword>
<dbReference type="RefSeq" id="WP_354404657.1">
    <property type="nucleotide sequence ID" value="NZ_JBEPNW010000002.1"/>
</dbReference>
<sequence>MSFEPIGAITVVVGLFCLLLGRESVVIAFVVFCNLGSAAALLLGGANVQPAHLFLVFLMIATLFYRNISTLVLSSFRLPEAGFWLLCLTLYGVASSYILPRLFAGQTYIVPLGTSSHLITSDGVGSPGPGLQQFHAADLSHRRSGLFQCHHRFRIHQERDRDARESAHHLCGR</sequence>
<evidence type="ECO:0000313" key="2">
    <source>
        <dbReference type="EMBL" id="MET3865598.1"/>
    </source>
</evidence>
<dbReference type="EMBL" id="JBEPNW010000002">
    <property type="protein sequence ID" value="MET3865598.1"/>
    <property type="molecule type" value="Genomic_DNA"/>
</dbReference>
<feature type="transmembrane region" description="Helical" evidence="1">
    <location>
        <begin position="6"/>
        <end position="32"/>
    </location>
</feature>
<reference evidence="2 3" key="1">
    <citation type="submission" date="2024-06" db="EMBL/GenBank/DDBJ databases">
        <title>Genomics of switchgrass bacterial isolates.</title>
        <authorList>
            <person name="Shade A."/>
        </authorList>
    </citation>
    <scope>NUCLEOTIDE SEQUENCE [LARGE SCALE GENOMIC DNA]</scope>
    <source>
        <strain evidence="2 3">PvP084</strain>
    </source>
</reference>
<proteinExistence type="predicted"/>
<keyword evidence="1" id="KW-0472">Membrane</keyword>
<comment type="caution">
    <text evidence="2">The sequence shown here is derived from an EMBL/GenBank/DDBJ whole genome shotgun (WGS) entry which is preliminary data.</text>
</comment>
<name>A0ABV2NGH4_9HYPH</name>
<evidence type="ECO:0000256" key="1">
    <source>
        <dbReference type="SAM" id="Phobius"/>
    </source>
</evidence>
<keyword evidence="1" id="KW-0812">Transmembrane</keyword>
<protein>
    <submittedName>
        <fullName evidence="2">Uncharacterized protein</fullName>
    </submittedName>
</protein>
<dbReference type="Proteomes" id="UP001549119">
    <property type="component" value="Unassembled WGS sequence"/>
</dbReference>
<gene>
    <name evidence="2" type="ORF">ABIC20_002907</name>
</gene>
<accession>A0ABV2NGH4</accession>
<evidence type="ECO:0000313" key="3">
    <source>
        <dbReference type="Proteomes" id="UP001549119"/>
    </source>
</evidence>
<organism evidence="2 3">
    <name type="scientific">Methylobacterium radiotolerans</name>
    <dbReference type="NCBI Taxonomy" id="31998"/>
    <lineage>
        <taxon>Bacteria</taxon>
        <taxon>Pseudomonadati</taxon>
        <taxon>Pseudomonadota</taxon>
        <taxon>Alphaproteobacteria</taxon>
        <taxon>Hyphomicrobiales</taxon>
        <taxon>Methylobacteriaceae</taxon>
        <taxon>Methylobacterium</taxon>
    </lineage>
</organism>
<feature type="transmembrane region" description="Helical" evidence="1">
    <location>
        <begin position="81"/>
        <end position="99"/>
    </location>
</feature>
<keyword evidence="1" id="KW-1133">Transmembrane helix</keyword>